<dbReference type="Proteomes" id="UP000649617">
    <property type="component" value="Unassembled WGS sequence"/>
</dbReference>
<proteinExistence type="predicted"/>
<dbReference type="EMBL" id="CAJNIZ010045781">
    <property type="protein sequence ID" value="CAE7729770.1"/>
    <property type="molecule type" value="Genomic_DNA"/>
</dbReference>
<sequence length="52" mass="5849">SARDLLEKFSDFSVDLGHSVSSAMLKRQAQMKMDVIDYWRCALSVVLADWAG</sequence>
<comment type="caution">
    <text evidence="1">The sequence shown here is derived from an EMBL/GenBank/DDBJ whole genome shotgun (WGS) entry which is preliminary data.</text>
</comment>
<organism evidence="1 2">
    <name type="scientific">Symbiodinium pilosum</name>
    <name type="common">Dinoflagellate</name>
    <dbReference type="NCBI Taxonomy" id="2952"/>
    <lineage>
        <taxon>Eukaryota</taxon>
        <taxon>Sar</taxon>
        <taxon>Alveolata</taxon>
        <taxon>Dinophyceae</taxon>
        <taxon>Suessiales</taxon>
        <taxon>Symbiodiniaceae</taxon>
        <taxon>Symbiodinium</taxon>
    </lineage>
</organism>
<evidence type="ECO:0000313" key="1">
    <source>
        <dbReference type="EMBL" id="CAE7729770.1"/>
    </source>
</evidence>
<protein>
    <submittedName>
        <fullName evidence="1">Uncharacterized protein</fullName>
    </submittedName>
</protein>
<dbReference type="AlphaFoldDB" id="A0A812XD20"/>
<reference evidence="1" key="1">
    <citation type="submission" date="2021-02" db="EMBL/GenBank/DDBJ databases">
        <authorList>
            <person name="Dougan E. K."/>
            <person name="Rhodes N."/>
            <person name="Thang M."/>
            <person name="Chan C."/>
        </authorList>
    </citation>
    <scope>NUCLEOTIDE SEQUENCE</scope>
</reference>
<name>A0A812XD20_SYMPI</name>
<accession>A0A812XD20</accession>
<feature type="non-terminal residue" evidence="1">
    <location>
        <position position="1"/>
    </location>
</feature>
<evidence type="ECO:0000313" key="2">
    <source>
        <dbReference type="Proteomes" id="UP000649617"/>
    </source>
</evidence>
<keyword evidence="2" id="KW-1185">Reference proteome</keyword>
<gene>
    <name evidence="1" type="ORF">SPIL2461_LOCUS20922</name>
</gene>